<evidence type="ECO:0000256" key="1">
    <source>
        <dbReference type="SAM" id="Phobius"/>
    </source>
</evidence>
<feature type="transmembrane region" description="Helical" evidence="1">
    <location>
        <begin position="45"/>
        <end position="64"/>
    </location>
</feature>
<dbReference type="AlphaFoldDB" id="A0A5M8RSN4"/>
<gene>
    <name evidence="2" type="ORF">DX927_13020</name>
</gene>
<dbReference type="Proteomes" id="UP000324326">
    <property type="component" value="Unassembled WGS sequence"/>
</dbReference>
<proteinExistence type="predicted"/>
<reference evidence="2 3" key="1">
    <citation type="submission" date="2018-08" db="EMBL/GenBank/DDBJ databases">
        <title>Bacillus phenotypic plasticity.</title>
        <authorList>
            <person name="Hurtado E."/>
        </authorList>
    </citation>
    <scope>NUCLEOTIDE SEQUENCE [LARGE SCALE GENOMIC DNA]</scope>
    <source>
        <strain evidence="2 3">427</strain>
    </source>
</reference>
<feature type="transmembrane region" description="Helical" evidence="1">
    <location>
        <begin position="76"/>
        <end position="95"/>
    </location>
</feature>
<protein>
    <submittedName>
        <fullName evidence="2">DUF2663 family protein</fullName>
    </submittedName>
</protein>
<comment type="caution">
    <text evidence="2">The sequence shown here is derived from an EMBL/GenBank/DDBJ whole genome shotgun (WGS) entry which is preliminary data.</text>
</comment>
<evidence type="ECO:0000313" key="2">
    <source>
        <dbReference type="EMBL" id="KAA6451645.1"/>
    </source>
</evidence>
<accession>A0A5M8RSN4</accession>
<dbReference type="Pfam" id="PF10864">
    <property type="entry name" value="DUF2663"/>
    <property type="match status" value="1"/>
</dbReference>
<keyword evidence="1" id="KW-0472">Membrane</keyword>
<keyword evidence="1" id="KW-0812">Transmembrane</keyword>
<sequence length="150" mass="17776">MRTVGSELNQLDRFADEPTRQMLRGLIKRKQKYENYARQTFRWQAAAIICAASFCLFIAAKGLGQSGFLSEMLNDSIYLFWILSAAFAYSTAYYFKKKEEKAEGEYHKLRCEIIQKSTDLWPQPEMWKSRETVFKIMKQQYDINLYFESK</sequence>
<dbReference type="STRING" id="1925020.BTA30_02405"/>
<dbReference type="InterPro" id="IPR020210">
    <property type="entry name" value="Uncharacterised_YpbF_TM"/>
</dbReference>
<organism evidence="2 3">
    <name type="scientific">Bacillus swezeyi</name>
    <dbReference type="NCBI Taxonomy" id="1925020"/>
    <lineage>
        <taxon>Bacteria</taxon>
        <taxon>Bacillati</taxon>
        <taxon>Bacillota</taxon>
        <taxon>Bacilli</taxon>
        <taxon>Bacillales</taxon>
        <taxon>Bacillaceae</taxon>
        <taxon>Bacillus</taxon>
    </lineage>
</organism>
<name>A0A5M8RSN4_9BACI</name>
<keyword evidence="1" id="KW-1133">Transmembrane helix</keyword>
<dbReference type="EMBL" id="QSND01000002">
    <property type="protein sequence ID" value="KAA6451645.1"/>
    <property type="molecule type" value="Genomic_DNA"/>
</dbReference>
<evidence type="ECO:0000313" key="3">
    <source>
        <dbReference type="Proteomes" id="UP000324326"/>
    </source>
</evidence>